<evidence type="ECO:0000256" key="6">
    <source>
        <dbReference type="SAM" id="Phobius"/>
    </source>
</evidence>
<evidence type="ECO:0000256" key="3">
    <source>
        <dbReference type="ARBA" id="ARBA00022989"/>
    </source>
</evidence>
<dbReference type="AlphaFoldDB" id="A0A8D8QVM4"/>
<feature type="compositionally biased region" description="Polar residues" evidence="5">
    <location>
        <begin position="1"/>
        <end position="13"/>
    </location>
</feature>
<feature type="region of interest" description="Disordered" evidence="5">
    <location>
        <begin position="826"/>
        <end position="850"/>
    </location>
</feature>
<dbReference type="InterPro" id="IPR050327">
    <property type="entry name" value="Proton-linked_MCT"/>
</dbReference>
<dbReference type="Gene3D" id="1.20.1250.20">
    <property type="entry name" value="MFS general substrate transporter like domains"/>
    <property type="match status" value="2"/>
</dbReference>
<dbReference type="FunFam" id="1.20.1250.20:FF:000372">
    <property type="entry name" value="Monocarboxylate transporter"/>
    <property type="match status" value="1"/>
</dbReference>
<feature type="transmembrane region" description="Helical" evidence="6">
    <location>
        <begin position="71"/>
        <end position="91"/>
    </location>
</feature>
<feature type="region of interest" description="Disordered" evidence="5">
    <location>
        <begin position="1"/>
        <end position="34"/>
    </location>
</feature>
<feature type="transmembrane region" description="Helical" evidence="6">
    <location>
        <begin position="755"/>
        <end position="776"/>
    </location>
</feature>
<keyword evidence="2 6" id="KW-0812">Transmembrane</keyword>
<dbReference type="EMBL" id="HBUF01104556">
    <property type="protein sequence ID" value="CAG6638881.1"/>
    <property type="molecule type" value="Transcribed_RNA"/>
</dbReference>
<feature type="transmembrane region" description="Helical" evidence="6">
    <location>
        <begin position="167"/>
        <end position="192"/>
    </location>
</feature>
<evidence type="ECO:0000256" key="5">
    <source>
        <dbReference type="SAM" id="MobiDB-lite"/>
    </source>
</evidence>
<accession>A0A8D8QVM4</accession>
<dbReference type="EMBL" id="HBUF01172020">
    <property type="protein sequence ID" value="CAG6653105.1"/>
    <property type="molecule type" value="Transcribed_RNA"/>
</dbReference>
<keyword evidence="4 6" id="KW-0472">Membrane</keyword>
<evidence type="ECO:0000259" key="7">
    <source>
        <dbReference type="Pfam" id="PF12832"/>
    </source>
</evidence>
<feature type="transmembrane region" description="Helical" evidence="6">
    <location>
        <begin position="136"/>
        <end position="155"/>
    </location>
</feature>
<dbReference type="GO" id="GO:0008028">
    <property type="term" value="F:monocarboxylic acid transmembrane transporter activity"/>
    <property type="evidence" value="ECO:0007669"/>
    <property type="project" value="TreeGrafter"/>
</dbReference>
<organism evidence="8">
    <name type="scientific">Cacopsylla melanoneura</name>
    <dbReference type="NCBI Taxonomy" id="428564"/>
    <lineage>
        <taxon>Eukaryota</taxon>
        <taxon>Metazoa</taxon>
        <taxon>Ecdysozoa</taxon>
        <taxon>Arthropoda</taxon>
        <taxon>Hexapoda</taxon>
        <taxon>Insecta</taxon>
        <taxon>Pterygota</taxon>
        <taxon>Neoptera</taxon>
        <taxon>Paraneoptera</taxon>
        <taxon>Hemiptera</taxon>
        <taxon>Sternorrhyncha</taxon>
        <taxon>Psylloidea</taxon>
        <taxon>Psyllidae</taxon>
        <taxon>Psyllinae</taxon>
        <taxon>Cacopsylla</taxon>
    </lineage>
</organism>
<sequence>MSKSNVNSKQPLIQPQRRVRKISTTSRADSEISCPGDETARLTIEGDDAQEDDVLSYCDYNEIPPPPDGGYGWVIVIASFLCNMIVDGIAYTFGVFLNEFVKAFGEGKGKTAWVGSLLSGMYLSCGPVVSALANKFGCRTVCIAGSIIGCAAFALSTLCQNVNQLMLVYGVMGGIGFGLIYLPAVVCVGYYFETKRSLATGIAVCGSGFGTFAFAPFASYLLSEFDWKGANLILAGLILNCAVFGAMMRPLEANRGSSHKPLLQRMADEKRFQMERGSIGGSYFIVQLPDGSMEKRMKMPINVDPGVHSSFNLDQLVPGTPITPVPTMAVLPTITEVKAPEQSGSSNNSNTSSAAELKKKDIKMQEGVEGVKEEEEAKDSEEPSEEVESPVDDADEKKEVKSSIPRNASQPAFTTHVQGLHKNGSVPNFDRIRKTSASERYRPTLGPIKVSKPNVNSNGDLRKSLHLRLSNANIGGSRNNTNDDMWSKTDIDQDGVSFSASKQSIRQPKKDYIRPMARKDIFYSGSIVNLPEYQSQKSLTTYRQSVMSIPRYSRSAVNIDAADQDIEKEGGDDCSCCALPESFKSVLGSMMDVSLLKDPVFMLIGVSNIFGMAGLYVPFVYLVDAALLAGMESSKASFLLSIIGITNTFGRVIFGYIADFPSVNSLLLNNLCLVVCTISVGAIPICTSYFHYVIVAVFFGTAVSGYISLTSIILVDLLGLDKLTNAFGLLILFRGAAAIVGSPLAGAVYDATQSYSIPFYMAAAFFLFSTVTSFMAPYMKQCTSKEVVLPTIDALTRIDEDEELEAEEEEDEMEDDNIVPIPEIVETMPSPMNPEMKSPPKEIKQIESVL</sequence>
<dbReference type="EMBL" id="HBUF01616027">
    <property type="protein sequence ID" value="CAG6779898.1"/>
    <property type="molecule type" value="Transcribed_RNA"/>
</dbReference>
<keyword evidence="3 6" id="KW-1133">Transmembrane helix</keyword>
<dbReference type="Pfam" id="PF12832">
    <property type="entry name" value="MFS_1_like"/>
    <property type="match status" value="1"/>
</dbReference>
<feature type="compositionally biased region" description="Acidic residues" evidence="5">
    <location>
        <begin position="372"/>
        <end position="394"/>
    </location>
</feature>
<dbReference type="FunFam" id="1.20.1250.20:FF:000271">
    <property type="entry name" value="Monocarboxylate transporter"/>
    <property type="match status" value="1"/>
</dbReference>
<feature type="transmembrane region" description="Helical" evidence="6">
    <location>
        <begin position="111"/>
        <end position="129"/>
    </location>
</feature>
<feature type="transmembrane region" description="Helical" evidence="6">
    <location>
        <begin position="635"/>
        <end position="654"/>
    </location>
</feature>
<feature type="compositionally biased region" description="Low complexity" evidence="5">
    <location>
        <begin position="343"/>
        <end position="353"/>
    </location>
</feature>
<proteinExistence type="predicted"/>
<dbReference type="InterPro" id="IPR011701">
    <property type="entry name" value="MFS"/>
</dbReference>
<evidence type="ECO:0000313" key="8">
    <source>
        <dbReference type="EMBL" id="CAG6638881.1"/>
    </source>
</evidence>
<feature type="compositionally biased region" description="Polar residues" evidence="5">
    <location>
        <begin position="404"/>
        <end position="413"/>
    </location>
</feature>
<comment type="subcellular location">
    <subcellularLocation>
        <location evidence="1">Membrane</location>
        <topology evidence="1">Multi-pass membrane protein</topology>
    </subcellularLocation>
</comment>
<evidence type="ECO:0000256" key="4">
    <source>
        <dbReference type="ARBA" id="ARBA00023136"/>
    </source>
</evidence>
<evidence type="ECO:0000256" key="2">
    <source>
        <dbReference type="ARBA" id="ARBA00022692"/>
    </source>
</evidence>
<feature type="transmembrane region" description="Helical" evidence="6">
    <location>
        <begin position="600"/>
        <end position="623"/>
    </location>
</feature>
<protein>
    <submittedName>
        <fullName evidence="8">Monocarboxylate transporter 12</fullName>
    </submittedName>
</protein>
<feature type="transmembrane region" description="Helical" evidence="6">
    <location>
        <begin position="689"/>
        <end position="715"/>
    </location>
</feature>
<dbReference type="Pfam" id="PF07690">
    <property type="entry name" value="MFS_1"/>
    <property type="match status" value="1"/>
</dbReference>
<dbReference type="InterPro" id="IPR036259">
    <property type="entry name" value="MFS_trans_sf"/>
</dbReference>
<dbReference type="PANTHER" id="PTHR11360">
    <property type="entry name" value="MONOCARBOXYLATE TRANSPORTER"/>
    <property type="match status" value="1"/>
</dbReference>
<dbReference type="PANTHER" id="PTHR11360:SF286">
    <property type="entry name" value="GH22266P"/>
    <property type="match status" value="1"/>
</dbReference>
<name>A0A8D8QVM4_9HEMI</name>
<dbReference type="InterPro" id="IPR024989">
    <property type="entry name" value="MFS_assoc_dom"/>
</dbReference>
<feature type="transmembrane region" description="Helical" evidence="6">
    <location>
        <begin position="727"/>
        <end position="749"/>
    </location>
</feature>
<feature type="domain" description="Major facilitator superfamily associated" evidence="7">
    <location>
        <begin position="610"/>
        <end position="799"/>
    </location>
</feature>
<feature type="transmembrane region" description="Helical" evidence="6">
    <location>
        <begin position="199"/>
        <end position="223"/>
    </location>
</feature>
<feature type="compositionally biased region" description="Basic and acidic residues" evidence="5">
    <location>
        <begin position="356"/>
        <end position="371"/>
    </location>
</feature>
<evidence type="ECO:0000256" key="1">
    <source>
        <dbReference type="ARBA" id="ARBA00004141"/>
    </source>
</evidence>
<feature type="transmembrane region" description="Helical" evidence="6">
    <location>
        <begin position="666"/>
        <end position="683"/>
    </location>
</feature>
<feature type="region of interest" description="Disordered" evidence="5">
    <location>
        <begin position="337"/>
        <end position="413"/>
    </location>
</feature>
<feature type="transmembrane region" description="Helical" evidence="6">
    <location>
        <begin position="229"/>
        <end position="248"/>
    </location>
</feature>
<dbReference type="GO" id="GO:0016020">
    <property type="term" value="C:membrane"/>
    <property type="evidence" value="ECO:0007669"/>
    <property type="project" value="UniProtKB-SubCell"/>
</dbReference>
<reference evidence="8" key="1">
    <citation type="submission" date="2021-05" db="EMBL/GenBank/DDBJ databases">
        <authorList>
            <person name="Alioto T."/>
            <person name="Alioto T."/>
            <person name="Gomez Garrido J."/>
        </authorList>
    </citation>
    <scope>NUCLEOTIDE SEQUENCE</scope>
</reference>
<feature type="compositionally biased region" description="Basic and acidic residues" evidence="5">
    <location>
        <begin position="838"/>
        <end position="850"/>
    </location>
</feature>
<dbReference type="SUPFAM" id="SSF103473">
    <property type="entry name" value="MFS general substrate transporter"/>
    <property type="match status" value="1"/>
</dbReference>
<dbReference type="EMBL" id="HBUF01616026">
    <property type="protein sequence ID" value="CAG6779896.1"/>
    <property type="molecule type" value="Transcribed_RNA"/>
</dbReference>
<dbReference type="CDD" id="cd17352">
    <property type="entry name" value="MFS_MCT_SLC16"/>
    <property type="match status" value="1"/>
</dbReference>